<evidence type="ECO:0000256" key="1">
    <source>
        <dbReference type="ARBA" id="ARBA00022741"/>
    </source>
</evidence>
<feature type="compositionally biased region" description="Basic and acidic residues" evidence="3">
    <location>
        <begin position="311"/>
        <end position="324"/>
    </location>
</feature>
<keyword evidence="2" id="KW-0175">Coiled coil</keyword>
<name>A0AAN7ATX3_9PEZI</name>
<comment type="caution">
    <text evidence="5">The sequence shown here is derived from an EMBL/GenBank/DDBJ whole genome shotgun (WGS) entry which is preliminary data.</text>
</comment>
<dbReference type="Gene3D" id="3.40.50.300">
    <property type="entry name" value="P-loop containing nucleotide triphosphate hydrolases"/>
    <property type="match status" value="1"/>
</dbReference>
<evidence type="ECO:0000256" key="3">
    <source>
        <dbReference type="SAM" id="MobiDB-lite"/>
    </source>
</evidence>
<dbReference type="InterPro" id="IPR027417">
    <property type="entry name" value="P-loop_NTPase"/>
</dbReference>
<dbReference type="Proteomes" id="UP001303160">
    <property type="component" value="Unassembled WGS sequence"/>
</dbReference>
<feature type="coiled-coil region" evidence="2">
    <location>
        <begin position="214"/>
        <end position="267"/>
    </location>
</feature>
<sequence>MVEEQSMIFIMGLSGSGKSRFVNLLQRDSVREGAGLESETQECQIVQLCLGNKLVSVVDTPGFGDSQRTDAEILAIISDFLILQHTAGFKLCGVIWLHGIEQQRMRLSDEQALIMFQDICGKEGLSSVTLLTTKWDTLHDERTGAMRERTLRRKYWKDMVNSGATAQRFDGSQGMAKAIIRRIMRNDGVVLQIQKDSMEKGKRLRDTAAGVRIVQELEGHLRQQEDKVRKMEWELRSVGDASNHTATQALQQRYEAETREQERLRSTCRRMNADLGEEMVEKWGEALMAAQPDRMSDSETDAKPEAASQDAKSETKKRTGPDGKWKGRISAFASVLGLTLNAVVHIILPLAGVAI</sequence>
<dbReference type="InterPro" id="IPR006703">
    <property type="entry name" value="G_AIG1"/>
</dbReference>
<dbReference type="EMBL" id="MU863938">
    <property type="protein sequence ID" value="KAK4198999.1"/>
    <property type="molecule type" value="Genomic_DNA"/>
</dbReference>
<dbReference type="GO" id="GO:0005525">
    <property type="term" value="F:GTP binding"/>
    <property type="evidence" value="ECO:0007669"/>
    <property type="project" value="InterPro"/>
</dbReference>
<reference evidence="5" key="2">
    <citation type="submission" date="2023-05" db="EMBL/GenBank/DDBJ databases">
        <authorList>
            <consortium name="Lawrence Berkeley National Laboratory"/>
            <person name="Steindorff A."/>
            <person name="Hensen N."/>
            <person name="Bonometti L."/>
            <person name="Westerberg I."/>
            <person name="Brannstrom I.O."/>
            <person name="Guillou S."/>
            <person name="Cros-Aarteil S."/>
            <person name="Calhoun S."/>
            <person name="Haridas S."/>
            <person name="Kuo A."/>
            <person name="Mondo S."/>
            <person name="Pangilinan J."/>
            <person name="Riley R."/>
            <person name="Labutti K."/>
            <person name="Andreopoulos B."/>
            <person name="Lipzen A."/>
            <person name="Chen C."/>
            <person name="Yanf M."/>
            <person name="Daum C."/>
            <person name="Ng V."/>
            <person name="Clum A."/>
            <person name="Ohm R."/>
            <person name="Martin F."/>
            <person name="Silar P."/>
            <person name="Natvig D."/>
            <person name="Lalanne C."/>
            <person name="Gautier V."/>
            <person name="Ament-Velasquez S.L."/>
            <person name="Kruys A."/>
            <person name="Hutchinson M.I."/>
            <person name="Powell A.J."/>
            <person name="Barry K."/>
            <person name="Miller A.N."/>
            <person name="Grigoriev I.V."/>
            <person name="Debuchy R."/>
            <person name="Gladieux P."/>
            <person name="Thoren M.H."/>
            <person name="Johannesson H."/>
        </authorList>
    </citation>
    <scope>NUCLEOTIDE SEQUENCE</scope>
    <source>
        <strain evidence="5">CBS 315.58</strain>
    </source>
</reference>
<evidence type="ECO:0000313" key="6">
    <source>
        <dbReference type="Proteomes" id="UP001303160"/>
    </source>
</evidence>
<organism evidence="5 6">
    <name type="scientific">Triangularia verruculosa</name>
    <dbReference type="NCBI Taxonomy" id="2587418"/>
    <lineage>
        <taxon>Eukaryota</taxon>
        <taxon>Fungi</taxon>
        <taxon>Dikarya</taxon>
        <taxon>Ascomycota</taxon>
        <taxon>Pezizomycotina</taxon>
        <taxon>Sordariomycetes</taxon>
        <taxon>Sordariomycetidae</taxon>
        <taxon>Sordariales</taxon>
        <taxon>Podosporaceae</taxon>
        <taxon>Triangularia</taxon>
    </lineage>
</organism>
<feature type="domain" description="AIG1-type G" evidence="4">
    <location>
        <begin position="8"/>
        <end position="142"/>
    </location>
</feature>
<keyword evidence="6" id="KW-1185">Reference proteome</keyword>
<gene>
    <name evidence="5" type="ORF">QBC40DRAFT_88013</name>
</gene>
<feature type="compositionally biased region" description="Basic and acidic residues" evidence="3">
    <location>
        <begin position="294"/>
        <end position="304"/>
    </location>
</feature>
<accession>A0AAN7ATX3</accession>
<evidence type="ECO:0000313" key="5">
    <source>
        <dbReference type="EMBL" id="KAK4198999.1"/>
    </source>
</evidence>
<reference evidence="5" key="1">
    <citation type="journal article" date="2023" name="Mol. Phylogenet. Evol.">
        <title>Genome-scale phylogeny and comparative genomics of the fungal order Sordariales.</title>
        <authorList>
            <person name="Hensen N."/>
            <person name="Bonometti L."/>
            <person name="Westerberg I."/>
            <person name="Brannstrom I.O."/>
            <person name="Guillou S."/>
            <person name="Cros-Aarteil S."/>
            <person name="Calhoun S."/>
            <person name="Haridas S."/>
            <person name="Kuo A."/>
            <person name="Mondo S."/>
            <person name="Pangilinan J."/>
            <person name="Riley R."/>
            <person name="LaButti K."/>
            <person name="Andreopoulos B."/>
            <person name="Lipzen A."/>
            <person name="Chen C."/>
            <person name="Yan M."/>
            <person name="Daum C."/>
            <person name="Ng V."/>
            <person name="Clum A."/>
            <person name="Steindorff A."/>
            <person name="Ohm R.A."/>
            <person name="Martin F."/>
            <person name="Silar P."/>
            <person name="Natvig D.O."/>
            <person name="Lalanne C."/>
            <person name="Gautier V."/>
            <person name="Ament-Velasquez S.L."/>
            <person name="Kruys A."/>
            <person name="Hutchinson M.I."/>
            <person name="Powell A.J."/>
            <person name="Barry K."/>
            <person name="Miller A.N."/>
            <person name="Grigoriev I.V."/>
            <person name="Debuchy R."/>
            <person name="Gladieux P."/>
            <person name="Hiltunen Thoren M."/>
            <person name="Johannesson H."/>
        </authorList>
    </citation>
    <scope>NUCLEOTIDE SEQUENCE</scope>
    <source>
        <strain evidence="5">CBS 315.58</strain>
    </source>
</reference>
<evidence type="ECO:0000259" key="4">
    <source>
        <dbReference type="Pfam" id="PF04548"/>
    </source>
</evidence>
<dbReference type="SUPFAM" id="SSF52540">
    <property type="entry name" value="P-loop containing nucleoside triphosphate hydrolases"/>
    <property type="match status" value="1"/>
</dbReference>
<keyword evidence="1" id="KW-0547">Nucleotide-binding</keyword>
<dbReference type="AlphaFoldDB" id="A0AAN7ATX3"/>
<evidence type="ECO:0000256" key="2">
    <source>
        <dbReference type="SAM" id="Coils"/>
    </source>
</evidence>
<dbReference type="CDD" id="cd00882">
    <property type="entry name" value="Ras_like_GTPase"/>
    <property type="match status" value="1"/>
</dbReference>
<feature type="region of interest" description="Disordered" evidence="3">
    <location>
        <begin position="290"/>
        <end position="324"/>
    </location>
</feature>
<proteinExistence type="predicted"/>
<protein>
    <recommendedName>
        <fullName evidence="4">AIG1-type G domain-containing protein</fullName>
    </recommendedName>
</protein>
<dbReference type="Pfam" id="PF04548">
    <property type="entry name" value="AIG1"/>
    <property type="match status" value="1"/>
</dbReference>